<evidence type="ECO:0000256" key="1">
    <source>
        <dbReference type="ARBA" id="ARBA00022603"/>
    </source>
</evidence>
<keyword evidence="8" id="KW-1185">Reference proteome</keyword>
<keyword evidence="1 7" id="KW-0489">Methyltransferase</keyword>
<dbReference type="SUPFAM" id="SSF53335">
    <property type="entry name" value="S-adenosyl-L-methionine-dependent methyltransferases"/>
    <property type="match status" value="1"/>
</dbReference>
<dbReference type="Gene3D" id="1.10.10.10">
    <property type="entry name" value="Winged helix-like DNA-binding domain superfamily/Winged helix DNA-binding domain"/>
    <property type="match status" value="1"/>
</dbReference>
<dbReference type="InterPro" id="IPR016461">
    <property type="entry name" value="COMT-like"/>
</dbReference>
<protein>
    <submittedName>
        <fullName evidence="7">Methyltransferase</fullName>
    </submittedName>
</protein>
<dbReference type="InterPro" id="IPR036388">
    <property type="entry name" value="WH-like_DNA-bd_sf"/>
</dbReference>
<feature type="domain" description="O-methyltransferase dimerisation" evidence="6">
    <location>
        <begin position="19"/>
        <end position="84"/>
    </location>
</feature>
<dbReference type="Pfam" id="PF08100">
    <property type="entry name" value="Dimerisation"/>
    <property type="match status" value="1"/>
</dbReference>
<dbReference type="InterPro" id="IPR029063">
    <property type="entry name" value="SAM-dependent_MTases_sf"/>
</dbReference>
<evidence type="ECO:0000256" key="2">
    <source>
        <dbReference type="ARBA" id="ARBA00022679"/>
    </source>
</evidence>
<evidence type="ECO:0000313" key="7">
    <source>
        <dbReference type="EMBL" id="GAA3038599.1"/>
    </source>
</evidence>
<dbReference type="PANTHER" id="PTHR43712">
    <property type="entry name" value="PUTATIVE (AFU_ORTHOLOGUE AFUA_4G14580)-RELATED"/>
    <property type="match status" value="1"/>
</dbReference>
<evidence type="ECO:0000313" key="8">
    <source>
        <dbReference type="Proteomes" id="UP001499930"/>
    </source>
</evidence>
<dbReference type="InterPro" id="IPR036390">
    <property type="entry name" value="WH_DNA-bd_sf"/>
</dbReference>
<dbReference type="CDD" id="cd02440">
    <property type="entry name" value="AdoMet_MTases"/>
    <property type="match status" value="1"/>
</dbReference>
<dbReference type="InterPro" id="IPR001077">
    <property type="entry name" value="COMT_C"/>
</dbReference>
<dbReference type="EMBL" id="BAAAWD010000028">
    <property type="protein sequence ID" value="GAA3038599.1"/>
    <property type="molecule type" value="Genomic_DNA"/>
</dbReference>
<evidence type="ECO:0000256" key="4">
    <source>
        <dbReference type="SAM" id="MobiDB-lite"/>
    </source>
</evidence>
<dbReference type="Proteomes" id="UP001499930">
    <property type="component" value="Unassembled WGS sequence"/>
</dbReference>
<accession>A0ABP6LG73</accession>
<dbReference type="PIRSF" id="PIRSF005739">
    <property type="entry name" value="O-mtase"/>
    <property type="match status" value="1"/>
</dbReference>
<evidence type="ECO:0000256" key="3">
    <source>
        <dbReference type="ARBA" id="ARBA00022691"/>
    </source>
</evidence>
<dbReference type="InterPro" id="IPR012967">
    <property type="entry name" value="COMT_dimerisation"/>
</dbReference>
<name>A0ABP6LG73_9ACTN</name>
<gene>
    <name evidence="7" type="ORF">GCM10017559_78380</name>
</gene>
<feature type="region of interest" description="Disordered" evidence="4">
    <location>
        <begin position="334"/>
        <end position="378"/>
    </location>
</feature>
<feature type="compositionally biased region" description="Low complexity" evidence="4">
    <location>
        <begin position="351"/>
        <end position="372"/>
    </location>
</feature>
<comment type="caution">
    <text evidence="7">The sequence shown here is derived from an EMBL/GenBank/DDBJ whole genome shotgun (WGS) entry which is preliminary data.</text>
</comment>
<dbReference type="RefSeq" id="WP_344906585.1">
    <property type="nucleotide sequence ID" value="NZ_BAAAWD010000028.1"/>
</dbReference>
<keyword evidence="2" id="KW-0808">Transferase</keyword>
<feature type="domain" description="O-methyltransferase C-terminal" evidence="5">
    <location>
        <begin position="115"/>
        <end position="315"/>
    </location>
</feature>
<dbReference type="PROSITE" id="PS51683">
    <property type="entry name" value="SAM_OMT_II"/>
    <property type="match status" value="1"/>
</dbReference>
<dbReference type="Gene3D" id="1.10.287.1350">
    <property type="match status" value="1"/>
</dbReference>
<dbReference type="Pfam" id="PF00891">
    <property type="entry name" value="Methyltransf_2"/>
    <property type="match status" value="1"/>
</dbReference>
<feature type="compositionally biased region" description="Basic and acidic residues" evidence="4">
    <location>
        <begin position="339"/>
        <end position="350"/>
    </location>
</feature>
<evidence type="ECO:0000259" key="5">
    <source>
        <dbReference type="Pfam" id="PF00891"/>
    </source>
</evidence>
<dbReference type="GO" id="GO:0008168">
    <property type="term" value="F:methyltransferase activity"/>
    <property type="evidence" value="ECO:0007669"/>
    <property type="project" value="UniProtKB-KW"/>
</dbReference>
<evidence type="ECO:0000259" key="6">
    <source>
        <dbReference type="Pfam" id="PF08100"/>
    </source>
</evidence>
<dbReference type="PANTHER" id="PTHR43712:SF2">
    <property type="entry name" value="O-METHYLTRANSFERASE CICE"/>
    <property type="match status" value="1"/>
</dbReference>
<dbReference type="SUPFAM" id="SSF46785">
    <property type="entry name" value="Winged helix' DNA-binding domain"/>
    <property type="match status" value="1"/>
</dbReference>
<keyword evidence="3" id="KW-0949">S-adenosyl-L-methionine</keyword>
<dbReference type="Gene3D" id="3.40.50.150">
    <property type="entry name" value="Vaccinia Virus protein VP39"/>
    <property type="match status" value="1"/>
</dbReference>
<proteinExistence type="predicted"/>
<dbReference type="GO" id="GO:0032259">
    <property type="term" value="P:methylation"/>
    <property type="evidence" value="ECO:0007669"/>
    <property type="project" value="UniProtKB-KW"/>
</dbReference>
<reference evidence="8" key="1">
    <citation type="journal article" date="2019" name="Int. J. Syst. Evol. Microbiol.">
        <title>The Global Catalogue of Microorganisms (GCM) 10K type strain sequencing project: providing services to taxonomists for standard genome sequencing and annotation.</title>
        <authorList>
            <consortium name="The Broad Institute Genomics Platform"/>
            <consortium name="The Broad Institute Genome Sequencing Center for Infectious Disease"/>
            <person name="Wu L."/>
            <person name="Ma J."/>
        </authorList>
    </citation>
    <scope>NUCLEOTIDE SEQUENCE [LARGE SCALE GENOMIC DNA]</scope>
    <source>
        <strain evidence="8">JCM 3106</strain>
    </source>
</reference>
<organism evidence="7 8">
    <name type="scientific">Streptosporangium longisporum</name>
    <dbReference type="NCBI Taxonomy" id="46187"/>
    <lineage>
        <taxon>Bacteria</taxon>
        <taxon>Bacillati</taxon>
        <taxon>Actinomycetota</taxon>
        <taxon>Actinomycetes</taxon>
        <taxon>Streptosporangiales</taxon>
        <taxon>Streptosporangiaceae</taxon>
        <taxon>Streptosporangium</taxon>
    </lineage>
</organism>
<sequence length="378" mass="39610">MSDKADMSARLWSLAHLGTPMAIRVAATLRIADRVAAEPRSARELAEQTGAHADALERVLRHLAAKGVLSRDDDGRYALTPLGEPLRDGHPAHLRDMLDIDGAVGRAELSLVRLLHSVRTGEAAYPVQFGRPFWDDLAADPALAASFDARMGADAVERAGEIVSAHDWGALGHVVDVGGGDGTLMIALLTRFPALRGTVVDLPGTAETARKALAEAGLADRGDVVPGSFFEPLPRGRGGYLLSSVVHDWDDEAARTILRRCAEAAGDDGSVFVIERIGPDGESPHTAMDLRMLAYYGGKERRAAELAALAADAGLEAVAVHPAGRLSVIEFTAARRPAPRPEEDTGRTGRDGAAAAQGQAGQEGRAGRTGTEAAVAAG</sequence>